<accession>X1HZJ3</accession>
<dbReference type="EMBL" id="BARU01019993">
    <property type="protein sequence ID" value="GAH59269.1"/>
    <property type="molecule type" value="Genomic_DNA"/>
</dbReference>
<gene>
    <name evidence="1" type="ORF">S03H2_32886</name>
</gene>
<protein>
    <submittedName>
        <fullName evidence="1">Uncharacterized protein</fullName>
    </submittedName>
</protein>
<reference evidence="1" key="1">
    <citation type="journal article" date="2014" name="Front. Microbiol.">
        <title>High frequency of phylogenetically diverse reductive dehalogenase-homologous genes in deep subseafloor sedimentary metagenomes.</title>
        <authorList>
            <person name="Kawai M."/>
            <person name="Futagami T."/>
            <person name="Toyoda A."/>
            <person name="Takaki Y."/>
            <person name="Nishi S."/>
            <person name="Hori S."/>
            <person name="Arai W."/>
            <person name="Tsubouchi T."/>
            <person name="Morono Y."/>
            <person name="Uchiyama I."/>
            <person name="Ito T."/>
            <person name="Fujiyama A."/>
            <person name="Inagaki F."/>
            <person name="Takami H."/>
        </authorList>
    </citation>
    <scope>NUCLEOTIDE SEQUENCE</scope>
    <source>
        <strain evidence="1">Expedition CK06-06</strain>
    </source>
</reference>
<proteinExistence type="predicted"/>
<feature type="non-terminal residue" evidence="1">
    <location>
        <position position="1"/>
    </location>
</feature>
<dbReference type="AlphaFoldDB" id="X1HZJ3"/>
<name>X1HZJ3_9ZZZZ</name>
<comment type="caution">
    <text evidence="1">The sequence shown here is derived from an EMBL/GenBank/DDBJ whole genome shotgun (WGS) entry which is preliminary data.</text>
</comment>
<sequence length="73" mass="8758">PVIDWSERGIGETIKKVENYITYGVARTSYLFFIDEGNAFIDKPLFQNIHWKSWKMKNIKFDKISVLWMKLKM</sequence>
<organism evidence="1">
    <name type="scientific">marine sediment metagenome</name>
    <dbReference type="NCBI Taxonomy" id="412755"/>
    <lineage>
        <taxon>unclassified sequences</taxon>
        <taxon>metagenomes</taxon>
        <taxon>ecological metagenomes</taxon>
    </lineage>
</organism>
<evidence type="ECO:0000313" key="1">
    <source>
        <dbReference type="EMBL" id="GAH59269.1"/>
    </source>
</evidence>